<dbReference type="RefSeq" id="WP_067553620.1">
    <property type="nucleotide sequence ID" value="NZ_CP016895.1"/>
</dbReference>
<dbReference type="Proteomes" id="UP000093391">
    <property type="component" value="Chromosome"/>
</dbReference>
<feature type="transmembrane region" description="Helical" evidence="1">
    <location>
        <begin position="12"/>
        <end position="34"/>
    </location>
</feature>
<dbReference type="KEGG" id="ala:BFG52_06105"/>
<accession>A0A1B2LYC7</accession>
<dbReference type="AlphaFoldDB" id="A0A1B2LYC7"/>
<sequence length="204" mass="22982">MQFRQRRAIASQGFTLVEILVVIVIMGLMLAIAIPSIRSVDHRRAMQARELFILDLKQMTRLANDQGQVYALAVRPANETQAFQYQVLAYQARQLQNNSHRGAVAATINSPQSSPDNAAQPPWQPLAYLPVRQLPTQVSFDIRAVTDVSQPLTGRNQDLLDARAPQLIWFGNGEVKPVYIQFYYKNQMLSAPIQVDYMGNIDAE</sequence>
<dbReference type="EMBL" id="CP016895">
    <property type="protein sequence ID" value="AOA57962.1"/>
    <property type="molecule type" value="Genomic_DNA"/>
</dbReference>
<dbReference type="OrthoDB" id="6656660at2"/>
<reference evidence="2 3" key="1">
    <citation type="submission" date="2016-08" db="EMBL/GenBank/DDBJ databases">
        <authorList>
            <person name="Seilhamer J.J."/>
        </authorList>
    </citation>
    <scope>NUCLEOTIDE SEQUENCE [LARGE SCALE GENOMIC DNA]</scope>
    <source>
        <strain evidence="2 3">BRTC-1</strain>
    </source>
</reference>
<organism evidence="2 3">
    <name type="scientific">Acinetobacter larvae</name>
    <dbReference type="NCBI Taxonomy" id="1789224"/>
    <lineage>
        <taxon>Bacteria</taxon>
        <taxon>Pseudomonadati</taxon>
        <taxon>Pseudomonadota</taxon>
        <taxon>Gammaproteobacteria</taxon>
        <taxon>Moraxellales</taxon>
        <taxon>Moraxellaceae</taxon>
        <taxon>Acinetobacter</taxon>
    </lineage>
</organism>
<keyword evidence="1" id="KW-0812">Transmembrane</keyword>
<evidence type="ECO:0000256" key="1">
    <source>
        <dbReference type="SAM" id="Phobius"/>
    </source>
</evidence>
<dbReference type="Pfam" id="PF07963">
    <property type="entry name" value="N_methyl"/>
    <property type="match status" value="1"/>
</dbReference>
<keyword evidence="3" id="KW-1185">Reference proteome</keyword>
<name>A0A1B2LYC7_9GAMM</name>
<dbReference type="Gene3D" id="3.30.700.10">
    <property type="entry name" value="Glycoprotein, Type 4 Pilin"/>
    <property type="match status" value="1"/>
</dbReference>
<evidence type="ECO:0000313" key="2">
    <source>
        <dbReference type="EMBL" id="AOA57962.1"/>
    </source>
</evidence>
<dbReference type="NCBIfam" id="TIGR02532">
    <property type="entry name" value="IV_pilin_GFxxxE"/>
    <property type="match status" value="1"/>
</dbReference>
<evidence type="ECO:0008006" key="4">
    <source>
        <dbReference type="Google" id="ProtNLM"/>
    </source>
</evidence>
<dbReference type="InterPro" id="IPR012902">
    <property type="entry name" value="N_methyl_site"/>
</dbReference>
<keyword evidence="1" id="KW-1133">Transmembrane helix</keyword>
<evidence type="ECO:0000313" key="3">
    <source>
        <dbReference type="Proteomes" id="UP000093391"/>
    </source>
</evidence>
<dbReference type="SUPFAM" id="SSF54523">
    <property type="entry name" value="Pili subunits"/>
    <property type="match status" value="1"/>
</dbReference>
<keyword evidence="1" id="KW-0472">Membrane</keyword>
<dbReference type="PROSITE" id="PS00409">
    <property type="entry name" value="PROKAR_NTER_METHYL"/>
    <property type="match status" value="1"/>
</dbReference>
<dbReference type="InterPro" id="IPR045584">
    <property type="entry name" value="Pilin-like"/>
</dbReference>
<protein>
    <recommendedName>
        <fullName evidence="4">Type II secretion system protein GspH</fullName>
    </recommendedName>
</protein>
<dbReference type="STRING" id="1789224.BFG52_06105"/>
<proteinExistence type="predicted"/>
<gene>
    <name evidence="2" type="ORF">BFG52_06105</name>
</gene>